<name>A0ABY9XET1_9GAMM</name>
<dbReference type="EMBL" id="CP133647">
    <property type="protein sequence ID" value="WNH01091.1"/>
    <property type="molecule type" value="Genomic_DNA"/>
</dbReference>
<evidence type="ECO:0000313" key="1">
    <source>
        <dbReference type="EMBL" id="WNH01091.1"/>
    </source>
</evidence>
<sequence length="45" mass="5126">MKELQKIIHENSANLKNNKDQKMFELLDAVRDGAAPANSWLKSLD</sequence>
<dbReference type="RefSeq" id="WP_189757992.1">
    <property type="nucleotide sequence ID" value="NZ_CAWPOC010000001.1"/>
</dbReference>
<evidence type="ECO:0000313" key="2">
    <source>
        <dbReference type="Proteomes" id="UP001300348"/>
    </source>
</evidence>
<dbReference type="Proteomes" id="UP001300348">
    <property type="component" value="Chromosome"/>
</dbReference>
<proteinExistence type="predicted"/>
<keyword evidence="2" id="KW-1185">Reference proteome</keyword>
<accession>A0ABY9XET1</accession>
<reference evidence="1 2" key="1">
    <citation type="journal article" date="2023" name="Access Microbiol">
        <title>The genome of a steinernematid-associated Pseudomonas piscis bacterium encodes the biosynthesis of insect toxins.</title>
        <authorList>
            <person name="Awori R.M."/>
            <person name="Hendre P."/>
            <person name="Amugune N.O."/>
        </authorList>
    </citation>
    <scope>NUCLEOTIDE SEQUENCE [LARGE SCALE GENOMIC DNA]</scope>
    <source>
        <strain evidence="1 2">97</strain>
    </source>
</reference>
<protein>
    <submittedName>
        <fullName evidence="1">Uncharacterized protein</fullName>
    </submittedName>
</protein>
<gene>
    <name evidence="1" type="ORF">QL112_014730</name>
</gene>
<organism evidence="1 2">
    <name type="scientific">Xenorhabdus griffiniae</name>
    <dbReference type="NCBI Taxonomy" id="351672"/>
    <lineage>
        <taxon>Bacteria</taxon>
        <taxon>Pseudomonadati</taxon>
        <taxon>Pseudomonadota</taxon>
        <taxon>Gammaproteobacteria</taxon>
        <taxon>Enterobacterales</taxon>
        <taxon>Morganellaceae</taxon>
        <taxon>Xenorhabdus</taxon>
    </lineage>
</organism>
<dbReference type="GeneID" id="88856837"/>